<evidence type="ECO:0000313" key="1">
    <source>
        <dbReference type="EMBL" id="MPC21348.1"/>
    </source>
</evidence>
<evidence type="ECO:0000313" key="2">
    <source>
        <dbReference type="Proteomes" id="UP000324222"/>
    </source>
</evidence>
<dbReference type="Proteomes" id="UP000324222">
    <property type="component" value="Unassembled WGS sequence"/>
</dbReference>
<protein>
    <submittedName>
        <fullName evidence="1">Uncharacterized protein</fullName>
    </submittedName>
</protein>
<dbReference type="AlphaFoldDB" id="A0A5B7DIX2"/>
<organism evidence="1 2">
    <name type="scientific">Portunus trituberculatus</name>
    <name type="common">Swimming crab</name>
    <name type="synonym">Neptunus trituberculatus</name>
    <dbReference type="NCBI Taxonomy" id="210409"/>
    <lineage>
        <taxon>Eukaryota</taxon>
        <taxon>Metazoa</taxon>
        <taxon>Ecdysozoa</taxon>
        <taxon>Arthropoda</taxon>
        <taxon>Crustacea</taxon>
        <taxon>Multicrustacea</taxon>
        <taxon>Malacostraca</taxon>
        <taxon>Eumalacostraca</taxon>
        <taxon>Eucarida</taxon>
        <taxon>Decapoda</taxon>
        <taxon>Pleocyemata</taxon>
        <taxon>Brachyura</taxon>
        <taxon>Eubrachyura</taxon>
        <taxon>Portunoidea</taxon>
        <taxon>Portunidae</taxon>
        <taxon>Portuninae</taxon>
        <taxon>Portunus</taxon>
    </lineage>
</organism>
<gene>
    <name evidence="1" type="ORF">E2C01_014331</name>
</gene>
<name>A0A5B7DIX2_PORTR</name>
<reference evidence="1 2" key="1">
    <citation type="submission" date="2019-05" db="EMBL/GenBank/DDBJ databases">
        <title>Another draft genome of Portunus trituberculatus and its Hox gene families provides insights of decapod evolution.</title>
        <authorList>
            <person name="Jeong J.-H."/>
            <person name="Song I."/>
            <person name="Kim S."/>
            <person name="Choi T."/>
            <person name="Kim D."/>
            <person name="Ryu S."/>
            <person name="Kim W."/>
        </authorList>
    </citation>
    <scope>NUCLEOTIDE SEQUENCE [LARGE SCALE GENOMIC DNA]</scope>
    <source>
        <tissue evidence="1">Muscle</tissue>
    </source>
</reference>
<sequence length="165" mass="17461">MNHPPCEGHHFKGSFSRAASRFLYGVIAASFPSQTLLVSTPSLRTPPLSLHSPTPPALSSGGCSLVPGCWGALQATQHKGGVRAAVSLEFPESRLGSLSALGAGRVALVYDNSLVEGRREGGPARGTSCASGLARRGLDLRYAHTGCLEKRVQHSIIHKFQLQYT</sequence>
<keyword evidence="2" id="KW-1185">Reference proteome</keyword>
<comment type="caution">
    <text evidence="1">The sequence shown here is derived from an EMBL/GenBank/DDBJ whole genome shotgun (WGS) entry which is preliminary data.</text>
</comment>
<dbReference type="EMBL" id="VSRR010000967">
    <property type="protein sequence ID" value="MPC21348.1"/>
    <property type="molecule type" value="Genomic_DNA"/>
</dbReference>
<proteinExistence type="predicted"/>
<accession>A0A5B7DIX2</accession>